<proteinExistence type="predicted"/>
<evidence type="ECO:0000313" key="2">
    <source>
        <dbReference type="Proteomes" id="UP000295484"/>
    </source>
</evidence>
<accession>A0A4R8FZD5</accession>
<comment type="caution">
    <text evidence="1">The sequence shown here is derived from an EMBL/GenBank/DDBJ whole genome shotgun (WGS) entry which is preliminary data.</text>
</comment>
<sequence>MNILADWRACRIEPPIPIAIVIEQHGAWSVLFAAIAAIFDGRGRPGDARLGRLDNHLRRDIGLPPLPPRRSEPPRWM</sequence>
<dbReference type="AlphaFoldDB" id="A0A4R8FZD5"/>
<evidence type="ECO:0000313" key="1">
    <source>
        <dbReference type="EMBL" id="TDX29643.1"/>
    </source>
</evidence>
<organism evidence="1 2">
    <name type="scientific">Rhodovulum visakhapatnamense</name>
    <dbReference type="NCBI Taxonomy" id="364297"/>
    <lineage>
        <taxon>Bacteria</taxon>
        <taxon>Pseudomonadati</taxon>
        <taxon>Pseudomonadota</taxon>
        <taxon>Alphaproteobacteria</taxon>
        <taxon>Rhodobacterales</taxon>
        <taxon>Paracoccaceae</taxon>
        <taxon>Rhodovulum</taxon>
    </lineage>
</organism>
<reference evidence="1 2" key="1">
    <citation type="submission" date="2019-03" db="EMBL/GenBank/DDBJ databases">
        <title>Genomic Encyclopedia of Type Strains, Phase IV (KMG-IV): sequencing the most valuable type-strain genomes for metagenomic binning, comparative biology and taxonomic classification.</title>
        <authorList>
            <person name="Goeker M."/>
        </authorList>
    </citation>
    <scope>NUCLEOTIDE SEQUENCE [LARGE SCALE GENOMIC DNA]</scope>
    <source>
        <strain evidence="1 2">JA181</strain>
    </source>
</reference>
<dbReference type="RefSeq" id="WP_134077705.1">
    <property type="nucleotide sequence ID" value="NZ_SOEB01000008.1"/>
</dbReference>
<protein>
    <submittedName>
        <fullName evidence="1">Uncharacterized protein</fullName>
    </submittedName>
</protein>
<gene>
    <name evidence="1" type="ORF">EV657_10862</name>
</gene>
<name>A0A4R8FZD5_9RHOB</name>
<dbReference type="Proteomes" id="UP000295484">
    <property type="component" value="Unassembled WGS sequence"/>
</dbReference>
<dbReference type="EMBL" id="SOEB01000008">
    <property type="protein sequence ID" value="TDX29643.1"/>
    <property type="molecule type" value="Genomic_DNA"/>
</dbReference>